<dbReference type="Proteomes" id="UP000222542">
    <property type="component" value="Unassembled WGS sequence"/>
</dbReference>
<reference evidence="1 2" key="1">
    <citation type="journal article" date="2014" name="Nat. Genet.">
        <title>Genome sequence of the hot pepper provides insights into the evolution of pungency in Capsicum species.</title>
        <authorList>
            <person name="Kim S."/>
            <person name="Park M."/>
            <person name="Yeom S.I."/>
            <person name="Kim Y.M."/>
            <person name="Lee J.M."/>
            <person name="Lee H.A."/>
            <person name="Seo E."/>
            <person name="Choi J."/>
            <person name="Cheong K."/>
            <person name="Kim K.T."/>
            <person name="Jung K."/>
            <person name="Lee G.W."/>
            <person name="Oh S.K."/>
            <person name="Bae C."/>
            <person name="Kim S.B."/>
            <person name="Lee H.Y."/>
            <person name="Kim S.Y."/>
            <person name="Kim M.S."/>
            <person name="Kang B.C."/>
            <person name="Jo Y.D."/>
            <person name="Yang H.B."/>
            <person name="Jeong H.J."/>
            <person name="Kang W.H."/>
            <person name="Kwon J.K."/>
            <person name="Shin C."/>
            <person name="Lim J.Y."/>
            <person name="Park J.H."/>
            <person name="Huh J.H."/>
            <person name="Kim J.S."/>
            <person name="Kim B.D."/>
            <person name="Cohen O."/>
            <person name="Paran I."/>
            <person name="Suh M.C."/>
            <person name="Lee S.B."/>
            <person name="Kim Y.K."/>
            <person name="Shin Y."/>
            <person name="Noh S.J."/>
            <person name="Park J."/>
            <person name="Seo Y.S."/>
            <person name="Kwon S.Y."/>
            <person name="Kim H.A."/>
            <person name="Park J.M."/>
            <person name="Kim H.J."/>
            <person name="Choi S.B."/>
            <person name="Bosland P.W."/>
            <person name="Reeves G."/>
            <person name="Jo S.H."/>
            <person name="Lee B.W."/>
            <person name="Cho H.T."/>
            <person name="Choi H.S."/>
            <person name="Lee M.S."/>
            <person name="Yu Y."/>
            <person name="Do Choi Y."/>
            <person name="Park B.S."/>
            <person name="van Deynze A."/>
            <person name="Ashrafi H."/>
            <person name="Hill T."/>
            <person name="Kim W.T."/>
            <person name="Pai H.S."/>
            <person name="Ahn H.K."/>
            <person name="Yeam I."/>
            <person name="Giovannoni J.J."/>
            <person name="Rose J.K."/>
            <person name="Sorensen I."/>
            <person name="Lee S.J."/>
            <person name="Kim R.W."/>
            <person name="Choi I.Y."/>
            <person name="Choi B.S."/>
            <person name="Lim J.S."/>
            <person name="Lee Y.H."/>
            <person name="Choi D."/>
        </authorList>
    </citation>
    <scope>NUCLEOTIDE SEQUENCE [LARGE SCALE GENOMIC DNA]</scope>
    <source>
        <strain evidence="2">cv. CM334</strain>
    </source>
</reference>
<protein>
    <recommendedName>
        <fullName evidence="3">Retrotransposon gag domain-containing protein</fullName>
    </recommendedName>
</protein>
<keyword evidence="2" id="KW-1185">Reference proteome</keyword>
<name>A0A2G2Y7A0_CAPAN</name>
<accession>A0A2G2Y7A0</accession>
<dbReference type="Gramene" id="PHT65618">
    <property type="protein sequence ID" value="PHT65618"/>
    <property type="gene ID" value="T459_30043"/>
</dbReference>
<reference evidence="1 2" key="2">
    <citation type="journal article" date="2017" name="Genome Biol.">
        <title>New reference genome sequences of hot pepper reveal the massive evolution of plant disease-resistance genes by retroduplication.</title>
        <authorList>
            <person name="Kim S."/>
            <person name="Park J."/>
            <person name="Yeom S.I."/>
            <person name="Kim Y.M."/>
            <person name="Seo E."/>
            <person name="Kim K.T."/>
            <person name="Kim M.S."/>
            <person name="Lee J.M."/>
            <person name="Cheong K."/>
            <person name="Shin H.S."/>
            <person name="Kim S.B."/>
            <person name="Han K."/>
            <person name="Lee J."/>
            <person name="Park M."/>
            <person name="Lee H.A."/>
            <person name="Lee H.Y."/>
            <person name="Lee Y."/>
            <person name="Oh S."/>
            <person name="Lee J.H."/>
            <person name="Choi E."/>
            <person name="Choi E."/>
            <person name="Lee S.E."/>
            <person name="Jeon J."/>
            <person name="Kim H."/>
            <person name="Choi G."/>
            <person name="Song H."/>
            <person name="Lee J."/>
            <person name="Lee S.C."/>
            <person name="Kwon J.K."/>
            <person name="Lee H.Y."/>
            <person name="Koo N."/>
            <person name="Hong Y."/>
            <person name="Kim R.W."/>
            <person name="Kang W.H."/>
            <person name="Huh J.H."/>
            <person name="Kang B.C."/>
            <person name="Yang T.J."/>
            <person name="Lee Y.H."/>
            <person name="Bennetzen J.L."/>
            <person name="Choi D."/>
        </authorList>
    </citation>
    <scope>NUCLEOTIDE SEQUENCE [LARGE SCALE GENOMIC DNA]</scope>
    <source>
        <strain evidence="2">cv. CM334</strain>
    </source>
</reference>
<dbReference type="EMBL" id="AYRZ02000012">
    <property type="protein sequence ID" value="PHT65618.1"/>
    <property type="molecule type" value="Genomic_DNA"/>
</dbReference>
<comment type="caution">
    <text evidence="1">The sequence shown here is derived from an EMBL/GenBank/DDBJ whole genome shotgun (WGS) entry which is preliminary data.</text>
</comment>
<sequence>MEDLTTRVNNLEERLDQQIATLCEELTRRFGELVVLVRNNQGGVSRNRRQHRAQYVEKKDDVEEHDLYAQLRRGHANGGDMFKIKDEIPTFNGNVNIEGFLDWIYEVETFFEIMNIPPERRVPFVAYKLKGGARAWWNCHQEELHFRGENHGCDETFNKRNKIEIKARASDKGDSLHTGGPDNQLAALSKLVQ</sequence>
<organism evidence="1 2">
    <name type="scientific">Capsicum annuum</name>
    <name type="common">Capsicum pepper</name>
    <dbReference type="NCBI Taxonomy" id="4072"/>
    <lineage>
        <taxon>Eukaryota</taxon>
        <taxon>Viridiplantae</taxon>
        <taxon>Streptophyta</taxon>
        <taxon>Embryophyta</taxon>
        <taxon>Tracheophyta</taxon>
        <taxon>Spermatophyta</taxon>
        <taxon>Magnoliopsida</taxon>
        <taxon>eudicotyledons</taxon>
        <taxon>Gunneridae</taxon>
        <taxon>Pentapetalae</taxon>
        <taxon>asterids</taxon>
        <taxon>lamiids</taxon>
        <taxon>Solanales</taxon>
        <taxon>Solanaceae</taxon>
        <taxon>Solanoideae</taxon>
        <taxon>Capsiceae</taxon>
        <taxon>Capsicum</taxon>
    </lineage>
</organism>
<evidence type="ECO:0000313" key="2">
    <source>
        <dbReference type="Proteomes" id="UP000222542"/>
    </source>
</evidence>
<dbReference type="AlphaFoldDB" id="A0A2G2Y7A0"/>
<evidence type="ECO:0000313" key="1">
    <source>
        <dbReference type="EMBL" id="PHT65618.1"/>
    </source>
</evidence>
<evidence type="ECO:0008006" key="3">
    <source>
        <dbReference type="Google" id="ProtNLM"/>
    </source>
</evidence>
<proteinExistence type="predicted"/>
<gene>
    <name evidence="1" type="ORF">T459_30043</name>
</gene>